<dbReference type="EMBL" id="JAIMJA010000039">
    <property type="protein sequence ID" value="MCE2597302.1"/>
    <property type="molecule type" value="Genomic_DNA"/>
</dbReference>
<name>A0ABS8WG21_9GAMM</name>
<comment type="caution">
    <text evidence="1">The sequence shown here is derived from an EMBL/GenBank/DDBJ whole genome shotgun (WGS) entry which is preliminary data.</text>
</comment>
<keyword evidence="2" id="KW-1185">Reference proteome</keyword>
<accession>A0ABS8WG21</accession>
<reference evidence="1 2" key="1">
    <citation type="journal article" date="2022" name="Environ. Microbiol. Rep.">
        <title>Eco-phylogenetic analyses reveal divergent evolution of vitamin B12 metabolism in the marine bacterial family 'Psychromonadaceae'.</title>
        <authorList>
            <person name="Jin X."/>
            <person name="Yang Y."/>
            <person name="Cao H."/>
            <person name="Gao B."/>
            <person name="Zhao Z."/>
        </authorList>
    </citation>
    <scope>NUCLEOTIDE SEQUENCE [LARGE SCALE GENOMIC DNA]</scope>
    <source>
        <strain evidence="1 2">MKS20</strain>
    </source>
</reference>
<dbReference type="InterPro" id="IPR045809">
    <property type="entry name" value="MobI"/>
</dbReference>
<dbReference type="RefSeq" id="WP_233055055.1">
    <property type="nucleotide sequence ID" value="NZ_JAIMJA010000039.1"/>
</dbReference>
<gene>
    <name evidence="1" type="ORF">K6Y31_21245</name>
</gene>
<dbReference type="Pfam" id="PF19456">
    <property type="entry name" value="MobI"/>
    <property type="match status" value="1"/>
</dbReference>
<evidence type="ECO:0000313" key="1">
    <source>
        <dbReference type="EMBL" id="MCE2597302.1"/>
    </source>
</evidence>
<dbReference type="Proteomes" id="UP001201273">
    <property type="component" value="Unassembled WGS sequence"/>
</dbReference>
<organism evidence="1 2">
    <name type="scientific">Motilimonas cestriensis</name>
    <dbReference type="NCBI Taxonomy" id="2742685"/>
    <lineage>
        <taxon>Bacteria</taxon>
        <taxon>Pseudomonadati</taxon>
        <taxon>Pseudomonadota</taxon>
        <taxon>Gammaproteobacteria</taxon>
        <taxon>Alteromonadales</taxon>
        <taxon>Alteromonadales genera incertae sedis</taxon>
        <taxon>Motilimonas</taxon>
    </lineage>
</organism>
<protein>
    <submittedName>
        <fullName evidence="1">Uncharacterized protein</fullName>
    </submittedName>
</protein>
<sequence>MNREPIDDNMVEELTEREAIIRNQAQSLIDQYWATWKSQNNIIVSKGDLTELGRYAPIIRKTVSGHVDIDWRNFGPNPFRKKNKTLSNRLKPYVDGYKLTQFTREGQPWEIELINEYLEKINQVRSLLKAIHQSRVIFKRHNKKYNLETQTQPEEITNE</sequence>
<evidence type="ECO:0000313" key="2">
    <source>
        <dbReference type="Proteomes" id="UP001201273"/>
    </source>
</evidence>
<proteinExistence type="predicted"/>